<dbReference type="InterPro" id="IPR027417">
    <property type="entry name" value="P-loop_NTPase"/>
</dbReference>
<evidence type="ECO:0000259" key="10">
    <source>
        <dbReference type="PROSITE" id="PS51194"/>
    </source>
</evidence>
<keyword evidence="1" id="KW-0934">Plastid</keyword>
<evidence type="ECO:0000256" key="1">
    <source>
        <dbReference type="ARBA" id="ARBA00022528"/>
    </source>
</evidence>
<dbReference type="GO" id="GO:0003676">
    <property type="term" value="F:nucleic acid binding"/>
    <property type="evidence" value="ECO:0007669"/>
    <property type="project" value="InterPro"/>
</dbReference>
<dbReference type="OrthoDB" id="10261904at2759"/>
<dbReference type="PROSITE" id="PS51194">
    <property type="entry name" value="HELICASE_CTER"/>
    <property type="match status" value="1"/>
</dbReference>
<evidence type="ECO:0000256" key="6">
    <source>
        <dbReference type="PROSITE-ProRule" id="PRU00552"/>
    </source>
</evidence>
<dbReference type="Pfam" id="PF00271">
    <property type="entry name" value="Helicase_C"/>
    <property type="match status" value="1"/>
</dbReference>
<dbReference type="InterPro" id="IPR001650">
    <property type="entry name" value="Helicase_C-like"/>
</dbReference>
<keyword evidence="13" id="KW-1185">Reference proteome</keyword>
<dbReference type="PANTHER" id="PTHR47959:SF24">
    <property type="entry name" value="ATP-DEPENDENT RNA HELICASE"/>
    <property type="match status" value="1"/>
</dbReference>
<dbReference type="GO" id="GO:0005829">
    <property type="term" value="C:cytosol"/>
    <property type="evidence" value="ECO:0007669"/>
    <property type="project" value="TreeGrafter"/>
</dbReference>
<name>A0A8T2SZD5_CERRI</name>
<organism evidence="12 13">
    <name type="scientific">Ceratopteris richardii</name>
    <name type="common">Triangle waterfern</name>
    <dbReference type="NCBI Taxonomy" id="49495"/>
    <lineage>
        <taxon>Eukaryota</taxon>
        <taxon>Viridiplantae</taxon>
        <taxon>Streptophyta</taxon>
        <taxon>Embryophyta</taxon>
        <taxon>Tracheophyta</taxon>
        <taxon>Polypodiopsida</taxon>
        <taxon>Polypodiidae</taxon>
        <taxon>Polypodiales</taxon>
        <taxon>Pteridineae</taxon>
        <taxon>Pteridaceae</taxon>
        <taxon>Parkerioideae</taxon>
        <taxon>Ceratopteris</taxon>
    </lineage>
</organism>
<dbReference type="InterPro" id="IPR000629">
    <property type="entry name" value="RNA-helicase_DEAD-box_CS"/>
</dbReference>
<evidence type="ECO:0008006" key="14">
    <source>
        <dbReference type="Google" id="ProtNLM"/>
    </source>
</evidence>
<dbReference type="PROSITE" id="PS51192">
    <property type="entry name" value="HELICASE_ATP_BIND_1"/>
    <property type="match status" value="1"/>
</dbReference>
<dbReference type="SMART" id="SM00490">
    <property type="entry name" value="HELICc"/>
    <property type="match status" value="1"/>
</dbReference>
<keyword evidence="3 7" id="KW-0378">Hydrolase</keyword>
<feature type="short sequence motif" description="Q motif" evidence="6">
    <location>
        <begin position="39"/>
        <end position="67"/>
    </location>
</feature>
<comment type="similarity">
    <text evidence="7">Belongs to the DEAD box helicase family.</text>
</comment>
<evidence type="ECO:0000256" key="3">
    <source>
        <dbReference type="ARBA" id="ARBA00022801"/>
    </source>
</evidence>
<evidence type="ECO:0000259" key="11">
    <source>
        <dbReference type="PROSITE" id="PS51195"/>
    </source>
</evidence>
<dbReference type="PROSITE" id="PS00039">
    <property type="entry name" value="DEAD_ATP_HELICASE"/>
    <property type="match status" value="1"/>
</dbReference>
<dbReference type="GO" id="GO:0016787">
    <property type="term" value="F:hydrolase activity"/>
    <property type="evidence" value="ECO:0007669"/>
    <property type="project" value="UniProtKB-KW"/>
</dbReference>
<keyword evidence="4 7" id="KW-0347">Helicase</keyword>
<dbReference type="SMART" id="SM00487">
    <property type="entry name" value="DEXDc"/>
    <property type="match status" value="1"/>
</dbReference>
<dbReference type="Gene3D" id="3.40.50.300">
    <property type="entry name" value="P-loop containing nucleotide triphosphate hydrolases"/>
    <property type="match status" value="2"/>
</dbReference>
<evidence type="ECO:0000313" key="12">
    <source>
        <dbReference type="EMBL" id="KAH7373735.1"/>
    </source>
</evidence>
<dbReference type="InterPro" id="IPR014001">
    <property type="entry name" value="Helicase_ATP-bd"/>
</dbReference>
<evidence type="ECO:0000256" key="8">
    <source>
        <dbReference type="SAM" id="MobiDB-lite"/>
    </source>
</evidence>
<dbReference type="CDD" id="cd17955">
    <property type="entry name" value="DEADc_DDX49"/>
    <property type="match status" value="1"/>
</dbReference>
<dbReference type="SUPFAM" id="SSF52540">
    <property type="entry name" value="P-loop containing nucleoside triphosphate hydrolases"/>
    <property type="match status" value="1"/>
</dbReference>
<sequence>MEEPALFSSKSRLQKSSKKVADRVPLTSVGASGRYYEGQGFNGLGLSEWLIDACSQMGLKRPTPVQRNCIPRILDGLDVLGLAETGSGKTAAFALPILQKLAESLYGVFALVLTPTRELAFQLSDHFKALGSNLHLRCSVIIGGLDMIEQAKALMRRPHVVIATPGRLAALLNDDPNIAAVFKNIKFFVLDEADRLLDVGFENELGTVLASLPSNRQTLLFSATMTPELKALHELSGDQAYYFEAYQGLQTVEKLQQQYIFMALDVKDVYLVYVLSTLEEKGIRSVIIFASTCRTCHLLSLLLDELGIQTAALHSMKSQTQRLASLNRFKSRQVPILIATDVASRGLDIPTVDLVINYDVPRFTRDYVHRVGRTARAGRGGLGLTLVSQYDVNLVHEIESLIGKELEEYILEEDDVLKGITKVFKAKRLASQKMQDSGFEDLLKDRKAKKSKVLRDEKVPKKKRKRRE</sequence>
<dbReference type="GO" id="GO:0003724">
    <property type="term" value="F:RNA helicase activity"/>
    <property type="evidence" value="ECO:0007669"/>
    <property type="project" value="InterPro"/>
</dbReference>
<evidence type="ECO:0000256" key="2">
    <source>
        <dbReference type="ARBA" id="ARBA00022741"/>
    </source>
</evidence>
<dbReference type="PROSITE" id="PS51195">
    <property type="entry name" value="Q_MOTIF"/>
    <property type="match status" value="1"/>
</dbReference>
<comment type="caution">
    <text evidence="12">The sequence shown here is derived from an EMBL/GenBank/DDBJ whole genome shotgun (WGS) entry which is preliminary data.</text>
</comment>
<dbReference type="Proteomes" id="UP000825935">
    <property type="component" value="Chromosome 17"/>
</dbReference>
<feature type="region of interest" description="Disordered" evidence="8">
    <location>
        <begin position="449"/>
        <end position="468"/>
    </location>
</feature>
<evidence type="ECO:0000256" key="4">
    <source>
        <dbReference type="ARBA" id="ARBA00022806"/>
    </source>
</evidence>
<evidence type="ECO:0000259" key="9">
    <source>
        <dbReference type="PROSITE" id="PS51192"/>
    </source>
</evidence>
<protein>
    <recommendedName>
        <fullName evidence="14">RNA helicase 36</fullName>
    </recommendedName>
</protein>
<evidence type="ECO:0000256" key="5">
    <source>
        <dbReference type="ARBA" id="ARBA00022840"/>
    </source>
</evidence>
<feature type="domain" description="DEAD-box RNA helicase Q" evidence="11">
    <location>
        <begin position="39"/>
        <end position="67"/>
    </location>
</feature>
<dbReference type="GO" id="GO:0005524">
    <property type="term" value="F:ATP binding"/>
    <property type="evidence" value="ECO:0007669"/>
    <property type="project" value="UniProtKB-KW"/>
</dbReference>
<proteinExistence type="inferred from homology"/>
<keyword evidence="2 7" id="KW-0547">Nucleotide-binding</keyword>
<dbReference type="Pfam" id="PF00270">
    <property type="entry name" value="DEAD"/>
    <property type="match status" value="1"/>
</dbReference>
<evidence type="ECO:0000256" key="7">
    <source>
        <dbReference type="RuleBase" id="RU000492"/>
    </source>
</evidence>
<feature type="domain" description="Helicase C-terminal" evidence="10">
    <location>
        <begin position="270"/>
        <end position="417"/>
    </location>
</feature>
<dbReference type="InterPro" id="IPR014014">
    <property type="entry name" value="RNA_helicase_DEAD_Q_motif"/>
</dbReference>
<dbReference type="InterPro" id="IPR050079">
    <property type="entry name" value="DEAD_box_RNA_helicase"/>
</dbReference>
<dbReference type="OMA" id="IMIFTDT"/>
<dbReference type="CDD" id="cd18787">
    <property type="entry name" value="SF2_C_DEAD"/>
    <property type="match status" value="1"/>
</dbReference>
<gene>
    <name evidence="12" type="ORF">KP509_17G072400</name>
</gene>
<dbReference type="PANTHER" id="PTHR47959">
    <property type="entry name" value="ATP-DEPENDENT RNA HELICASE RHLE-RELATED"/>
    <property type="match status" value="1"/>
</dbReference>
<reference evidence="12" key="1">
    <citation type="submission" date="2021-08" db="EMBL/GenBank/DDBJ databases">
        <title>WGS assembly of Ceratopteris richardii.</title>
        <authorList>
            <person name="Marchant D.B."/>
            <person name="Chen G."/>
            <person name="Jenkins J."/>
            <person name="Shu S."/>
            <person name="Leebens-Mack J."/>
            <person name="Grimwood J."/>
            <person name="Schmutz J."/>
            <person name="Soltis P."/>
            <person name="Soltis D."/>
            <person name="Chen Z.-H."/>
        </authorList>
    </citation>
    <scope>NUCLEOTIDE SEQUENCE</scope>
    <source>
        <strain evidence="12">Whitten #5841</strain>
        <tissue evidence="12">Leaf</tissue>
    </source>
</reference>
<accession>A0A8T2SZD5</accession>
<dbReference type="InterPro" id="IPR011545">
    <property type="entry name" value="DEAD/DEAH_box_helicase_dom"/>
</dbReference>
<evidence type="ECO:0000313" key="13">
    <source>
        <dbReference type="Proteomes" id="UP000825935"/>
    </source>
</evidence>
<keyword evidence="1" id="KW-0150">Chloroplast</keyword>
<keyword evidence="5 7" id="KW-0067">ATP-binding</keyword>
<dbReference type="EMBL" id="CM035422">
    <property type="protein sequence ID" value="KAH7373735.1"/>
    <property type="molecule type" value="Genomic_DNA"/>
</dbReference>
<feature type="domain" description="Helicase ATP-binding" evidence="9">
    <location>
        <begin position="70"/>
        <end position="243"/>
    </location>
</feature>
<dbReference type="AlphaFoldDB" id="A0A8T2SZD5"/>